<feature type="compositionally biased region" description="Pro residues" evidence="1">
    <location>
        <begin position="250"/>
        <end position="261"/>
    </location>
</feature>
<reference evidence="2" key="1">
    <citation type="submission" date="2020-02" db="EMBL/GenBank/DDBJ databases">
        <authorList>
            <person name="Meier V. D."/>
        </authorList>
    </citation>
    <scope>NUCLEOTIDE SEQUENCE</scope>
    <source>
        <strain evidence="2">AVDCRST_MAG27</strain>
    </source>
</reference>
<protein>
    <submittedName>
        <fullName evidence="2">Probable hydrocarbon oxygenase MocD</fullName>
    </submittedName>
</protein>
<evidence type="ECO:0000256" key="1">
    <source>
        <dbReference type="SAM" id="MobiDB-lite"/>
    </source>
</evidence>
<organism evidence="2">
    <name type="scientific">uncultured Craurococcus sp</name>
    <dbReference type="NCBI Taxonomy" id="1135998"/>
    <lineage>
        <taxon>Bacteria</taxon>
        <taxon>Pseudomonadati</taxon>
        <taxon>Pseudomonadota</taxon>
        <taxon>Alphaproteobacteria</taxon>
        <taxon>Acetobacterales</taxon>
        <taxon>Acetobacteraceae</taxon>
        <taxon>Craurococcus</taxon>
        <taxon>environmental samples</taxon>
    </lineage>
</organism>
<feature type="non-terminal residue" evidence="2">
    <location>
        <position position="294"/>
    </location>
</feature>
<dbReference type="EMBL" id="CADCTD010000124">
    <property type="protein sequence ID" value="CAA9263345.1"/>
    <property type="molecule type" value="Genomic_DNA"/>
</dbReference>
<feature type="compositionally biased region" description="Pro residues" evidence="1">
    <location>
        <begin position="98"/>
        <end position="111"/>
    </location>
</feature>
<name>A0A6J4IZZ5_9PROT</name>
<accession>A0A6J4IZZ5</accession>
<sequence length="294" mass="30307">AGASPVHDDASLDALGCEGAAPARHPPRAARRRRPPGGAAARLVEGAGGAAARHRPGRAVRPAARDGAPHRLRQSPAERPGRLAGRGALAVQLALLPAIPPGPSPPHPGPRAGPGADAAAPHPPARLHREDARHPLLAGPGAEPLGRAARRPLCLFLHQSGDGAPRHPQHAGDGRGGARPRPALRPRLRVAGAPSLLDPAAARRPAPAAPLPLHRAHRLLDGPQRADQHPHHADDAADAPADVEHALPRRAPPLPLHPLPSPGRGACRAARPPRPCASRLCQLACRAPEDAARM</sequence>
<feature type="region of interest" description="Disordered" evidence="1">
    <location>
        <begin position="1"/>
        <end position="144"/>
    </location>
</feature>
<feature type="compositionally biased region" description="Basic and acidic residues" evidence="1">
    <location>
        <begin position="1"/>
        <end position="10"/>
    </location>
</feature>
<feature type="compositionally biased region" description="Basic residues" evidence="1">
    <location>
        <begin position="25"/>
        <end position="35"/>
    </location>
</feature>
<feature type="region of interest" description="Disordered" evidence="1">
    <location>
        <begin position="248"/>
        <end position="272"/>
    </location>
</feature>
<evidence type="ECO:0000313" key="2">
    <source>
        <dbReference type="EMBL" id="CAA9263345.1"/>
    </source>
</evidence>
<feature type="non-terminal residue" evidence="2">
    <location>
        <position position="1"/>
    </location>
</feature>
<proteinExistence type="predicted"/>
<gene>
    <name evidence="2" type="ORF">AVDCRST_MAG27-2655</name>
</gene>
<dbReference type="AlphaFoldDB" id="A0A6J4IZZ5"/>
<feature type="region of interest" description="Disordered" evidence="1">
    <location>
        <begin position="158"/>
        <end position="182"/>
    </location>
</feature>